<keyword evidence="4" id="KW-1185">Reference proteome</keyword>
<evidence type="ECO:0000256" key="2">
    <source>
        <dbReference type="SAM" id="Phobius"/>
    </source>
</evidence>
<feature type="transmembrane region" description="Helical" evidence="2">
    <location>
        <begin position="10"/>
        <end position="27"/>
    </location>
</feature>
<keyword evidence="2" id="KW-0472">Membrane</keyword>
<protein>
    <submittedName>
        <fullName evidence="3">Uncharacterized protein</fullName>
    </submittedName>
</protein>
<dbReference type="Proteomes" id="UP000256838">
    <property type="component" value="Unassembled WGS sequence"/>
</dbReference>
<proteinExistence type="predicted"/>
<reference evidence="3 4" key="1">
    <citation type="submission" date="2018-08" db="EMBL/GenBank/DDBJ databases">
        <title>Paraburkholderia sp. DHOM06 isolated from forest soil.</title>
        <authorList>
            <person name="Gao Z.-H."/>
            <person name="Qiu L.-H."/>
        </authorList>
    </citation>
    <scope>NUCLEOTIDE SEQUENCE [LARGE SCALE GENOMIC DNA]</scope>
    <source>
        <strain evidence="3 4">DHOM06</strain>
    </source>
</reference>
<dbReference type="AlphaFoldDB" id="A0A3D8JVY9"/>
<dbReference type="EMBL" id="QRGA01000011">
    <property type="protein sequence ID" value="RDU96962.1"/>
    <property type="molecule type" value="Genomic_DNA"/>
</dbReference>
<evidence type="ECO:0000313" key="3">
    <source>
        <dbReference type="EMBL" id="RDU96962.1"/>
    </source>
</evidence>
<feature type="transmembrane region" description="Helical" evidence="2">
    <location>
        <begin position="39"/>
        <end position="62"/>
    </location>
</feature>
<gene>
    <name evidence="3" type="ORF">DWV00_20080</name>
</gene>
<feature type="transmembrane region" description="Helical" evidence="2">
    <location>
        <begin position="96"/>
        <end position="114"/>
    </location>
</feature>
<comment type="caution">
    <text evidence="3">The sequence shown here is derived from an EMBL/GenBank/DDBJ whole genome shotgun (WGS) entry which is preliminary data.</text>
</comment>
<sequence length="150" mass="16086">MQDKNLEPKWLKVIALVIFVLLSSWILGKADDSLHAHPYSALASTAFYAALVMATGLFYDVAKSCLSDDTHPPIFGLLSVSIFGWCAIKLALNGHFIAFCALTALTVGAAIWTYRHFHGNKEEKEPSPTDAKQKGSGAIDGADGGTSAQM</sequence>
<organism evidence="3 4">
    <name type="scientific">Trinickia dinghuensis</name>
    <dbReference type="NCBI Taxonomy" id="2291023"/>
    <lineage>
        <taxon>Bacteria</taxon>
        <taxon>Pseudomonadati</taxon>
        <taxon>Pseudomonadota</taxon>
        <taxon>Betaproteobacteria</taxon>
        <taxon>Burkholderiales</taxon>
        <taxon>Burkholderiaceae</taxon>
        <taxon>Trinickia</taxon>
    </lineage>
</organism>
<feature type="region of interest" description="Disordered" evidence="1">
    <location>
        <begin position="121"/>
        <end position="150"/>
    </location>
</feature>
<keyword evidence="2" id="KW-0812">Transmembrane</keyword>
<name>A0A3D8JVY9_9BURK</name>
<feature type="transmembrane region" description="Helical" evidence="2">
    <location>
        <begin position="74"/>
        <end position="90"/>
    </location>
</feature>
<accession>A0A3D8JVY9</accession>
<keyword evidence="2" id="KW-1133">Transmembrane helix</keyword>
<evidence type="ECO:0000256" key="1">
    <source>
        <dbReference type="SAM" id="MobiDB-lite"/>
    </source>
</evidence>
<feature type="compositionally biased region" description="Basic and acidic residues" evidence="1">
    <location>
        <begin position="121"/>
        <end position="133"/>
    </location>
</feature>
<evidence type="ECO:0000313" key="4">
    <source>
        <dbReference type="Proteomes" id="UP000256838"/>
    </source>
</evidence>